<accession>A0A8J6B8V6</accession>
<evidence type="ECO:0000313" key="14">
    <source>
        <dbReference type="Proteomes" id="UP000770717"/>
    </source>
</evidence>
<dbReference type="PRINTS" id="PR01407">
    <property type="entry name" value="BUTYPHLNCDUF"/>
</dbReference>
<dbReference type="InterPro" id="IPR013083">
    <property type="entry name" value="Znf_RING/FYVE/PHD"/>
</dbReference>
<evidence type="ECO:0000256" key="4">
    <source>
        <dbReference type="ARBA" id="ARBA00022833"/>
    </source>
</evidence>
<feature type="coiled-coil region" evidence="8">
    <location>
        <begin position="348"/>
        <end position="377"/>
    </location>
</feature>
<reference evidence="13" key="1">
    <citation type="thesis" date="2020" institute="ProQuest LLC" country="789 East Eisenhower Parkway, Ann Arbor, MI, USA">
        <title>Comparative Genomics and Chromosome Evolution.</title>
        <authorList>
            <person name="Mudd A.B."/>
        </authorList>
    </citation>
    <scope>NUCLEOTIDE SEQUENCE</scope>
    <source>
        <strain evidence="13">HN-11 Male</strain>
        <tissue evidence="13">Kidney and liver</tissue>
    </source>
</reference>
<dbReference type="InterPro" id="IPR001870">
    <property type="entry name" value="B30.2/SPRY"/>
</dbReference>
<dbReference type="Proteomes" id="UP000770717">
    <property type="component" value="Unassembled WGS sequence"/>
</dbReference>
<keyword evidence="2" id="KW-0479">Metal-binding</keyword>
<dbReference type="SMART" id="SM00336">
    <property type="entry name" value="BBOX"/>
    <property type="match status" value="1"/>
</dbReference>
<dbReference type="Pfam" id="PF13765">
    <property type="entry name" value="PRY"/>
    <property type="match status" value="1"/>
</dbReference>
<feature type="region of interest" description="Disordered" evidence="9">
    <location>
        <begin position="284"/>
        <end position="315"/>
    </location>
</feature>
<dbReference type="SUPFAM" id="SSF57845">
    <property type="entry name" value="B-box zinc-binding domain"/>
    <property type="match status" value="1"/>
</dbReference>
<dbReference type="PROSITE" id="PS00518">
    <property type="entry name" value="ZF_RING_1"/>
    <property type="match status" value="1"/>
</dbReference>
<evidence type="ECO:0000256" key="5">
    <source>
        <dbReference type="ARBA" id="ARBA00022859"/>
    </source>
</evidence>
<dbReference type="Pfam" id="PF00643">
    <property type="entry name" value="zf-B_box"/>
    <property type="match status" value="1"/>
</dbReference>
<evidence type="ECO:0000256" key="7">
    <source>
        <dbReference type="PROSITE-ProRule" id="PRU00024"/>
    </source>
</evidence>
<dbReference type="AlphaFoldDB" id="A0A8J6B8V6"/>
<dbReference type="PROSITE" id="PS50119">
    <property type="entry name" value="ZF_BBOX"/>
    <property type="match status" value="1"/>
</dbReference>
<dbReference type="PANTHER" id="PTHR25465:SF41">
    <property type="entry name" value="E3 UBIQUITIN-PROTEIN LIGASE RNF135"/>
    <property type="match status" value="1"/>
</dbReference>
<feature type="coiled-coil region" evidence="8">
    <location>
        <begin position="197"/>
        <end position="267"/>
    </location>
</feature>
<dbReference type="PANTHER" id="PTHR25465">
    <property type="entry name" value="B-BOX DOMAIN CONTAINING"/>
    <property type="match status" value="1"/>
</dbReference>
<dbReference type="SMART" id="SM00589">
    <property type="entry name" value="PRY"/>
    <property type="match status" value="1"/>
</dbReference>
<dbReference type="EMBL" id="WNTK01006700">
    <property type="protein sequence ID" value="KAG9463476.1"/>
    <property type="molecule type" value="Genomic_DNA"/>
</dbReference>
<comment type="caution">
    <text evidence="13">The sequence shown here is derived from an EMBL/GenBank/DDBJ whole genome shotgun (WGS) entry which is preliminary data.</text>
</comment>
<dbReference type="Gene3D" id="3.30.160.60">
    <property type="entry name" value="Classic Zinc Finger"/>
    <property type="match status" value="1"/>
</dbReference>
<keyword evidence="4" id="KW-0862">Zinc</keyword>
<dbReference type="PROSITE" id="PS50089">
    <property type="entry name" value="ZF_RING_2"/>
    <property type="match status" value="1"/>
</dbReference>
<keyword evidence="3 7" id="KW-0863">Zinc-finger</keyword>
<evidence type="ECO:0000259" key="12">
    <source>
        <dbReference type="PROSITE" id="PS50188"/>
    </source>
</evidence>
<dbReference type="InterPro" id="IPR006574">
    <property type="entry name" value="PRY"/>
</dbReference>
<evidence type="ECO:0000256" key="3">
    <source>
        <dbReference type="ARBA" id="ARBA00022771"/>
    </source>
</evidence>
<dbReference type="Pfam" id="PF00622">
    <property type="entry name" value="SPRY"/>
    <property type="match status" value="1"/>
</dbReference>
<dbReference type="SMART" id="SM00449">
    <property type="entry name" value="SPRY"/>
    <property type="match status" value="1"/>
</dbReference>
<organism evidence="13 14">
    <name type="scientific">Eleutherodactylus coqui</name>
    <name type="common">Puerto Rican coqui</name>
    <dbReference type="NCBI Taxonomy" id="57060"/>
    <lineage>
        <taxon>Eukaryota</taxon>
        <taxon>Metazoa</taxon>
        <taxon>Chordata</taxon>
        <taxon>Craniata</taxon>
        <taxon>Vertebrata</taxon>
        <taxon>Euteleostomi</taxon>
        <taxon>Amphibia</taxon>
        <taxon>Batrachia</taxon>
        <taxon>Anura</taxon>
        <taxon>Neobatrachia</taxon>
        <taxon>Hyloidea</taxon>
        <taxon>Eleutherodactylidae</taxon>
        <taxon>Eleutherodactylinae</taxon>
        <taxon>Eleutherodactylus</taxon>
        <taxon>Eleutherodactylus</taxon>
    </lineage>
</organism>
<protein>
    <submittedName>
        <fullName evidence="13">Uncharacterized protein</fullName>
    </submittedName>
</protein>
<name>A0A8J6B8V6_ELECQ</name>
<evidence type="ECO:0000256" key="2">
    <source>
        <dbReference type="ARBA" id="ARBA00022723"/>
    </source>
</evidence>
<dbReference type="InterPro" id="IPR017907">
    <property type="entry name" value="Znf_RING_CS"/>
</dbReference>
<dbReference type="Gene3D" id="2.60.120.920">
    <property type="match status" value="1"/>
</dbReference>
<dbReference type="Gene3D" id="4.10.830.40">
    <property type="match status" value="1"/>
</dbReference>
<sequence>MASADLRDELDCSICLSFYTDPISLRCGHNFCRSCIVSALDAQEAAGVYSCPDCREESPQRPALEKNRKLANIVERFLSSPPDMGSRIFCTYCIKSPVLAVRTCLHCETSMCQKHLGAHNKAVDHILTDPTSSFGNKKCSIHKKVLEYYCPQDAACLCVTCCLLGKHQGHQVELLGEASEKKKEKLRKYLGELNPQKAELQTGVQNLQDHKKNIQEKASEKRKNIRKLFMDMKEQLEMAEKKISHLIKELEKEEKELSEKMHHMEQMCHVTDPIRLLQEMDITVSSNGDDDDTGGGGGDIHSDDNRHTGLVSRQADVPVSDTKIRDNGTDPITVLQELDQGAACGDKSAAAEKEAAVHKATKKEKEEEKLRKELDEDLISLTLHRSMRDIVTRVTSGLRFQVPDILLDEDTACILVELSADLKTATDSEEEQQRPESPRRFLIYWQVLSRCGLSSGRHYWEVAWNQVGKCNIGMSYPSIERKGEQSGIGDNDKSWCLDLNDKYCGALHNSVSLDLSVRPTCPTFGVFLDYEAGRLSFYALCDSIRHLYTFTASFTEPLHVAFYVDYGASVTITS</sequence>
<dbReference type="CDD" id="cd12891">
    <property type="entry name" value="SPRY_PRY_C-I_2"/>
    <property type="match status" value="1"/>
</dbReference>
<feature type="domain" description="RING-type" evidence="10">
    <location>
        <begin position="12"/>
        <end position="55"/>
    </location>
</feature>
<dbReference type="SMART" id="SM00184">
    <property type="entry name" value="RING"/>
    <property type="match status" value="1"/>
</dbReference>
<dbReference type="GO" id="GO:0005737">
    <property type="term" value="C:cytoplasm"/>
    <property type="evidence" value="ECO:0007669"/>
    <property type="project" value="UniProtKB-ARBA"/>
</dbReference>
<dbReference type="InterPro" id="IPR003879">
    <property type="entry name" value="Butyrophylin_SPRY"/>
</dbReference>
<keyword evidence="1" id="KW-0399">Innate immunity</keyword>
<dbReference type="Gene3D" id="3.30.40.10">
    <property type="entry name" value="Zinc/RING finger domain, C3HC4 (zinc finger)"/>
    <property type="match status" value="1"/>
</dbReference>
<evidence type="ECO:0000256" key="1">
    <source>
        <dbReference type="ARBA" id="ARBA00022588"/>
    </source>
</evidence>
<proteinExistence type="predicted"/>
<dbReference type="GO" id="GO:0008270">
    <property type="term" value="F:zinc ion binding"/>
    <property type="evidence" value="ECO:0007669"/>
    <property type="project" value="UniProtKB-KW"/>
</dbReference>
<evidence type="ECO:0000313" key="13">
    <source>
        <dbReference type="EMBL" id="KAG9463476.1"/>
    </source>
</evidence>
<dbReference type="GO" id="GO:0045087">
    <property type="term" value="P:innate immune response"/>
    <property type="evidence" value="ECO:0007669"/>
    <property type="project" value="UniProtKB-KW"/>
</dbReference>
<dbReference type="InterPro" id="IPR000315">
    <property type="entry name" value="Znf_B-box"/>
</dbReference>
<dbReference type="InterPro" id="IPR001841">
    <property type="entry name" value="Znf_RING"/>
</dbReference>
<dbReference type="Pfam" id="PF15227">
    <property type="entry name" value="zf-C3HC4_4"/>
    <property type="match status" value="1"/>
</dbReference>
<keyword evidence="6 8" id="KW-0175">Coiled coil</keyword>
<dbReference type="InterPro" id="IPR043136">
    <property type="entry name" value="B30.2/SPRY_sf"/>
</dbReference>
<dbReference type="SUPFAM" id="SSF57850">
    <property type="entry name" value="RING/U-box"/>
    <property type="match status" value="1"/>
</dbReference>
<dbReference type="OrthoDB" id="6105938at2759"/>
<dbReference type="InterPro" id="IPR013320">
    <property type="entry name" value="ConA-like_dom_sf"/>
</dbReference>
<feature type="domain" description="B box-type" evidence="11">
    <location>
        <begin position="134"/>
        <end position="175"/>
    </location>
</feature>
<evidence type="ECO:0000259" key="10">
    <source>
        <dbReference type="PROSITE" id="PS50089"/>
    </source>
</evidence>
<dbReference type="SUPFAM" id="SSF49899">
    <property type="entry name" value="Concanavalin A-like lectins/glucanases"/>
    <property type="match status" value="1"/>
</dbReference>
<evidence type="ECO:0000256" key="9">
    <source>
        <dbReference type="SAM" id="MobiDB-lite"/>
    </source>
</evidence>
<keyword evidence="5" id="KW-0391">Immunity</keyword>
<dbReference type="InterPro" id="IPR051051">
    <property type="entry name" value="E3_ubiq-ligase_TRIM/RNF"/>
</dbReference>
<feature type="domain" description="B30.2/SPRY" evidence="12">
    <location>
        <begin position="385"/>
        <end position="574"/>
    </location>
</feature>
<keyword evidence="14" id="KW-1185">Reference proteome</keyword>
<dbReference type="CDD" id="cd19769">
    <property type="entry name" value="Bbox2_TRIM16-like"/>
    <property type="match status" value="1"/>
</dbReference>
<gene>
    <name evidence="13" type="ORF">GDO78_021647</name>
</gene>
<evidence type="ECO:0000256" key="6">
    <source>
        <dbReference type="ARBA" id="ARBA00023054"/>
    </source>
</evidence>
<evidence type="ECO:0000259" key="11">
    <source>
        <dbReference type="PROSITE" id="PS50119"/>
    </source>
</evidence>
<dbReference type="InterPro" id="IPR003877">
    <property type="entry name" value="SPRY_dom"/>
</dbReference>
<evidence type="ECO:0000256" key="8">
    <source>
        <dbReference type="SAM" id="Coils"/>
    </source>
</evidence>
<dbReference type="PROSITE" id="PS50188">
    <property type="entry name" value="B302_SPRY"/>
    <property type="match status" value="1"/>
</dbReference>